<dbReference type="PROSITE" id="PS00894">
    <property type="entry name" value="HTH_DEOR_1"/>
    <property type="match status" value="1"/>
</dbReference>
<evidence type="ECO:0000259" key="7">
    <source>
        <dbReference type="PROSITE" id="PS51000"/>
    </source>
</evidence>
<dbReference type="InterPro" id="IPR036388">
    <property type="entry name" value="WH-like_DNA-bd_sf"/>
</dbReference>
<reference evidence="8 9" key="1">
    <citation type="journal article" date="2015" name="Genome Announc.">
        <title>Expanding the biotechnology potential of lactobacilli through comparative genomics of 213 strains and associated genera.</title>
        <authorList>
            <person name="Sun Z."/>
            <person name="Harris H.M."/>
            <person name="McCann A."/>
            <person name="Guo C."/>
            <person name="Argimon S."/>
            <person name="Zhang W."/>
            <person name="Yang X."/>
            <person name="Jeffery I.B."/>
            <person name="Cooney J.C."/>
            <person name="Kagawa T.F."/>
            <person name="Liu W."/>
            <person name="Song Y."/>
            <person name="Salvetti E."/>
            <person name="Wrobel A."/>
            <person name="Rasinkangas P."/>
            <person name="Parkhill J."/>
            <person name="Rea M.C."/>
            <person name="O'Sullivan O."/>
            <person name="Ritari J."/>
            <person name="Douillard F.P."/>
            <person name="Paul Ross R."/>
            <person name="Yang R."/>
            <person name="Briner A.E."/>
            <person name="Felis G.E."/>
            <person name="de Vos W.M."/>
            <person name="Barrangou R."/>
            <person name="Klaenhammer T.R."/>
            <person name="Caufield P.W."/>
            <person name="Cui Y."/>
            <person name="Zhang H."/>
            <person name="O'Toole P.W."/>
        </authorList>
    </citation>
    <scope>NUCLEOTIDE SEQUENCE [LARGE SCALE GENOMIC DNA]</scope>
    <source>
        <strain evidence="8 9">DSM 20178</strain>
    </source>
</reference>
<dbReference type="Gene3D" id="1.10.10.10">
    <property type="entry name" value="Winged helix-like DNA-binding domain superfamily/Winged helix DNA-binding domain"/>
    <property type="match status" value="1"/>
</dbReference>
<dbReference type="RefSeq" id="WP_010490856.1">
    <property type="nucleotide sequence ID" value="NZ_AZCT01000004.1"/>
</dbReference>
<dbReference type="PANTHER" id="PTHR30363">
    <property type="entry name" value="HTH-TYPE TRANSCRIPTIONAL REGULATOR SRLR-RELATED"/>
    <property type="match status" value="1"/>
</dbReference>
<keyword evidence="2" id="KW-0678">Repressor</keyword>
<dbReference type="PROSITE" id="PS51000">
    <property type="entry name" value="HTH_DEOR_2"/>
    <property type="match status" value="1"/>
</dbReference>
<name>A0A0R1EU28_LACZE</name>
<accession>A0A0R1EU28</accession>
<dbReference type="Pfam" id="PF00455">
    <property type="entry name" value="DeoRC"/>
    <property type="match status" value="1"/>
</dbReference>
<evidence type="ECO:0000313" key="8">
    <source>
        <dbReference type="EMBL" id="KRK12838.1"/>
    </source>
</evidence>
<evidence type="ECO:0000256" key="3">
    <source>
        <dbReference type="ARBA" id="ARBA00023015"/>
    </source>
</evidence>
<dbReference type="Proteomes" id="UP000051984">
    <property type="component" value="Unassembled WGS sequence"/>
</dbReference>
<evidence type="ECO:0000313" key="9">
    <source>
        <dbReference type="Proteomes" id="UP000051984"/>
    </source>
</evidence>
<dbReference type="GO" id="GO:0003700">
    <property type="term" value="F:DNA-binding transcription factor activity"/>
    <property type="evidence" value="ECO:0007669"/>
    <property type="project" value="InterPro"/>
</dbReference>
<dbReference type="PANTHER" id="PTHR30363:SF4">
    <property type="entry name" value="GLYCEROL-3-PHOSPHATE REGULON REPRESSOR"/>
    <property type="match status" value="1"/>
</dbReference>
<dbReference type="AlphaFoldDB" id="A0A0R1EU28"/>
<evidence type="ECO:0000256" key="2">
    <source>
        <dbReference type="ARBA" id="ARBA00022491"/>
    </source>
</evidence>
<dbReference type="InterPro" id="IPR001034">
    <property type="entry name" value="DeoR_HTH"/>
</dbReference>
<dbReference type="InterPro" id="IPR050313">
    <property type="entry name" value="Carb_Metab_HTH_regulators"/>
</dbReference>
<evidence type="ECO:0000256" key="5">
    <source>
        <dbReference type="ARBA" id="ARBA00023163"/>
    </source>
</evidence>
<dbReference type="SUPFAM" id="SSF46785">
    <property type="entry name" value="Winged helix' DNA-binding domain"/>
    <property type="match status" value="1"/>
</dbReference>
<gene>
    <name evidence="8" type="ORF">FD51_GL002427</name>
</gene>
<keyword evidence="5" id="KW-0804">Transcription</keyword>
<sequence>MFKNERLNRIMTILEHKKVVSTTDLEKTLFVSNSTLRRDLMTLERLDKVHRSFGYVELVKADNLELPYLFRGQERAPEKHRIAATASVFLGDNQAIFIDSSSTASFLAPFLAKLNHVIVITNGLRIAVELDGLPSIKTFVTGGRLRNGAGSIIGDDAIGFLNNFRANLFFMSCVGLTNDGVFMSSQEQSSVKRAMMQHAEKTILLCDHSKYNVKSYYRLCHEDELEAVVSDARPDQPLATSLEKAGVEVLV</sequence>
<dbReference type="EMBL" id="AZCT01000004">
    <property type="protein sequence ID" value="KRK12838.1"/>
    <property type="molecule type" value="Genomic_DNA"/>
</dbReference>
<protein>
    <recommendedName>
        <fullName evidence="1">Lactose phosphotransferase system repressor</fullName>
    </recommendedName>
</protein>
<dbReference type="SUPFAM" id="SSF100950">
    <property type="entry name" value="NagB/RpiA/CoA transferase-like"/>
    <property type="match status" value="1"/>
</dbReference>
<evidence type="ECO:0000256" key="1">
    <source>
        <dbReference type="ARBA" id="ARBA00021390"/>
    </source>
</evidence>
<dbReference type="GO" id="GO:0003677">
    <property type="term" value="F:DNA binding"/>
    <property type="evidence" value="ECO:0007669"/>
    <property type="project" value="UniProtKB-KW"/>
</dbReference>
<organism evidence="8 9">
    <name type="scientific">Lacticaseibacillus zeae DSM 20178 = KCTC 3804</name>
    <dbReference type="NCBI Taxonomy" id="1423816"/>
    <lineage>
        <taxon>Bacteria</taxon>
        <taxon>Bacillati</taxon>
        <taxon>Bacillota</taxon>
        <taxon>Bacilli</taxon>
        <taxon>Lactobacillales</taxon>
        <taxon>Lactobacillaceae</taxon>
        <taxon>Lacticaseibacillus</taxon>
    </lineage>
</organism>
<keyword evidence="3" id="KW-0805">Transcription regulation</keyword>
<evidence type="ECO:0000256" key="6">
    <source>
        <dbReference type="ARBA" id="ARBA00024937"/>
    </source>
</evidence>
<proteinExistence type="predicted"/>
<dbReference type="Pfam" id="PF08220">
    <property type="entry name" value="HTH_DeoR"/>
    <property type="match status" value="1"/>
</dbReference>
<evidence type="ECO:0000256" key="4">
    <source>
        <dbReference type="ARBA" id="ARBA00023125"/>
    </source>
</evidence>
<comment type="caution">
    <text evidence="8">The sequence shown here is derived from an EMBL/GenBank/DDBJ whole genome shotgun (WGS) entry which is preliminary data.</text>
</comment>
<dbReference type="InterPro" id="IPR014036">
    <property type="entry name" value="DeoR-like_C"/>
</dbReference>
<dbReference type="PATRIC" id="fig|1423816.3.peg.2524"/>
<dbReference type="eggNOG" id="COG1349">
    <property type="taxonomic scope" value="Bacteria"/>
</dbReference>
<dbReference type="InterPro" id="IPR036390">
    <property type="entry name" value="WH_DNA-bd_sf"/>
</dbReference>
<feature type="domain" description="HTH deoR-type" evidence="7">
    <location>
        <begin position="3"/>
        <end position="58"/>
    </location>
</feature>
<keyword evidence="4" id="KW-0238">DNA-binding</keyword>
<dbReference type="InterPro" id="IPR018356">
    <property type="entry name" value="Tscrpt_reg_HTH_DeoR_CS"/>
</dbReference>
<dbReference type="InterPro" id="IPR037171">
    <property type="entry name" value="NagB/RpiA_transferase-like"/>
</dbReference>
<comment type="function">
    <text evidence="6">Repressor of the lactose catabolism operon. Galactose-6-phosphate is the inducer.</text>
</comment>
<dbReference type="SMART" id="SM00420">
    <property type="entry name" value="HTH_DEOR"/>
    <property type="match status" value="1"/>
</dbReference>
<dbReference type="GeneID" id="93270243"/>
<dbReference type="SMART" id="SM01134">
    <property type="entry name" value="DeoRC"/>
    <property type="match status" value="1"/>
</dbReference>